<dbReference type="CDD" id="cd00229">
    <property type="entry name" value="SGNH_hydrolase"/>
    <property type="match status" value="1"/>
</dbReference>
<sequence length="504" mass="56026">MPSLLRPTAVTLLVFNLCWLAYRLYHSQFDLDVSIGPATASDDTRTLSRIQTQTQRRRPTTGAHHELVLGDDPSIVLSDDDDDAEDDQPFISHTPTLPAYCDACGPNDELCAKYGEAFLARSRAFDGAGARVRRIIRKAQAGEHIKIAVLGGSVTVGRGVQRNERWTELLYEWWTAEFPKSKLSMRNAGVPGTGTAYFSMCFQEHINMDADFVITEFAINDLGREEEMASFEWVLRRTLGMAKQPAVLNMQVFGLEYPRMATGGDYHTAVANYYDTPVISLRNAVLPQIMADPESAPSYFSVTPKGGPDYKHINARMHRAFADILIHYLRAQICTVARRPQTQEDPALERIPQTTLQQRFGKNQLAPVLNPTCASLREARTKLVANTTDGWEITRTTGGNFYVATEPGSRVSFVTRAGVLGQVRITFMRSTMAGLGEVKCWIDNNERDPVLVDGFWWRYVSVIESAVISSKATPGEHTVWCELTAKSNSASGKTTFWIVGVDGA</sequence>
<organism evidence="3 4">
    <name type="scientific">Exidia glandulosa HHB12029</name>
    <dbReference type="NCBI Taxonomy" id="1314781"/>
    <lineage>
        <taxon>Eukaryota</taxon>
        <taxon>Fungi</taxon>
        <taxon>Dikarya</taxon>
        <taxon>Basidiomycota</taxon>
        <taxon>Agaricomycotina</taxon>
        <taxon>Agaricomycetes</taxon>
        <taxon>Auriculariales</taxon>
        <taxon>Exidiaceae</taxon>
        <taxon>Exidia</taxon>
    </lineage>
</organism>
<dbReference type="EMBL" id="KV426100">
    <property type="protein sequence ID" value="KZV88437.1"/>
    <property type="molecule type" value="Genomic_DNA"/>
</dbReference>
<dbReference type="PANTHER" id="PTHR34407:SF1">
    <property type="entry name" value="SGNH HYDROLASE-TYPE ESTERASE DOMAIN-CONTAINING PROTEIN"/>
    <property type="match status" value="1"/>
</dbReference>
<dbReference type="AlphaFoldDB" id="A0A165F601"/>
<evidence type="ECO:0000259" key="2">
    <source>
        <dbReference type="Pfam" id="PF13472"/>
    </source>
</evidence>
<feature type="region of interest" description="Disordered" evidence="1">
    <location>
        <begin position="44"/>
        <end position="66"/>
    </location>
</feature>
<dbReference type="Gene3D" id="3.40.50.1110">
    <property type="entry name" value="SGNH hydrolase"/>
    <property type="match status" value="1"/>
</dbReference>
<dbReference type="InterPro" id="IPR013830">
    <property type="entry name" value="SGNH_hydro"/>
</dbReference>
<dbReference type="Proteomes" id="UP000077266">
    <property type="component" value="Unassembled WGS sequence"/>
</dbReference>
<dbReference type="SUPFAM" id="SSF52266">
    <property type="entry name" value="SGNH hydrolase"/>
    <property type="match status" value="1"/>
</dbReference>
<accession>A0A165F601</accession>
<evidence type="ECO:0000256" key="1">
    <source>
        <dbReference type="SAM" id="MobiDB-lite"/>
    </source>
</evidence>
<name>A0A165F601_EXIGL</name>
<dbReference type="PANTHER" id="PTHR34407">
    <property type="entry name" value="EXPRESSED PROTEIN"/>
    <property type="match status" value="1"/>
</dbReference>
<keyword evidence="4" id="KW-1185">Reference proteome</keyword>
<proteinExistence type="predicted"/>
<dbReference type="Pfam" id="PF13472">
    <property type="entry name" value="Lipase_GDSL_2"/>
    <property type="match status" value="1"/>
</dbReference>
<gene>
    <name evidence="3" type="ORF">EXIGLDRAFT_722676</name>
</gene>
<dbReference type="OrthoDB" id="544608at2759"/>
<evidence type="ECO:0000313" key="3">
    <source>
        <dbReference type="EMBL" id="KZV88437.1"/>
    </source>
</evidence>
<dbReference type="InParanoid" id="A0A165F601"/>
<protein>
    <recommendedName>
        <fullName evidence="2">SGNH hydrolase-type esterase domain-containing protein</fullName>
    </recommendedName>
</protein>
<evidence type="ECO:0000313" key="4">
    <source>
        <dbReference type="Proteomes" id="UP000077266"/>
    </source>
</evidence>
<dbReference type="InterPro" id="IPR036514">
    <property type="entry name" value="SGNH_hydro_sf"/>
</dbReference>
<feature type="domain" description="SGNH hydrolase-type esterase" evidence="2">
    <location>
        <begin position="149"/>
        <end position="293"/>
    </location>
</feature>
<reference evidence="3 4" key="1">
    <citation type="journal article" date="2016" name="Mol. Biol. Evol.">
        <title>Comparative Genomics of Early-Diverging Mushroom-Forming Fungi Provides Insights into the Origins of Lignocellulose Decay Capabilities.</title>
        <authorList>
            <person name="Nagy L.G."/>
            <person name="Riley R."/>
            <person name="Tritt A."/>
            <person name="Adam C."/>
            <person name="Daum C."/>
            <person name="Floudas D."/>
            <person name="Sun H."/>
            <person name="Yadav J.S."/>
            <person name="Pangilinan J."/>
            <person name="Larsson K.H."/>
            <person name="Matsuura K."/>
            <person name="Barry K."/>
            <person name="Labutti K."/>
            <person name="Kuo R."/>
            <person name="Ohm R.A."/>
            <person name="Bhattacharya S.S."/>
            <person name="Shirouzu T."/>
            <person name="Yoshinaga Y."/>
            <person name="Martin F.M."/>
            <person name="Grigoriev I.V."/>
            <person name="Hibbett D.S."/>
        </authorList>
    </citation>
    <scope>NUCLEOTIDE SEQUENCE [LARGE SCALE GENOMIC DNA]</scope>
    <source>
        <strain evidence="3 4">HHB12029</strain>
    </source>
</reference>